<dbReference type="SUPFAM" id="SSF48371">
    <property type="entry name" value="ARM repeat"/>
    <property type="match status" value="1"/>
</dbReference>
<dbReference type="Pfam" id="PF02854">
    <property type="entry name" value="MIF4G"/>
    <property type="match status" value="1"/>
</dbReference>
<feature type="compositionally biased region" description="Basic and acidic residues" evidence="4">
    <location>
        <begin position="84"/>
        <end position="94"/>
    </location>
</feature>
<reference evidence="6 7" key="1">
    <citation type="journal article" date="2011" name="Proc. Natl. Acad. Sci. U.S.A.">
        <title>Evolutionary erosion of yeast sex chromosomes by mating-type switching accidents.</title>
        <authorList>
            <person name="Gordon J.L."/>
            <person name="Armisen D."/>
            <person name="Proux-Wera E."/>
            <person name="Oheigeartaigh S.S."/>
            <person name="Byrne K.P."/>
            <person name="Wolfe K.H."/>
        </authorList>
    </citation>
    <scope>NUCLEOTIDE SEQUENCE [LARGE SCALE GENOMIC DNA]</scope>
    <source>
        <strain evidence="7">ATCC 24235 / CBS 4417 / NBRC 1672 / NRRL Y-8282 / UCD 70-5</strain>
    </source>
</reference>
<keyword evidence="3" id="KW-0539">Nucleus</keyword>
<dbReference type="OMA" id="MQYYAKK"/>
<dbReference type="PROSITE" id="PS51366">
    <property type="entry name" value="MI"/>
    <property type="match status" value="1"/>
</dbReference>
<dbReference type="GO" id="GO:0003723">
    <property type="term" value="F:RNA binding"/>
    <property type="evidence" value="ECO:0007669"/>
    <property type="project" value="InterPro"/>
</dbReference>
<accession>G8BV01</accession>
<evidence type="ECO:0000259" key="5">
    <source>
        <dbReference type="PROSITE" id="PS51366"/>
    </source>
</evidence>
<sequence length="996" mass="114295">MSKNKTINIPGIILDELKERDYSNDSRFNIDRSKNKKRGKGPTLSRKEKRKQQRFEKKHKGSKHANTTNQETNDKIMKSYPRSPRQEPKVDQKRAQNNSQKKSAKKDFELPFSSDDELSSGDFDDFADSDLNKEELEQLRELEEGSGSESEENSEDELLSESEYSNSSDNDDKEISAAETMAKLKSLQQKKSESSDNKDKKAIKHRKRKIEEEEDIEFPMLPAERAALEKDEMEMQYYAKKLNLKGKVKKIKAKDEFDAIGGLLEGLDYFENYGNNDEEYGDLAMDAKSNGKDEVSDSEASSSDKEVSESQSDGENEEHVENPFSSDDELSSGDFDDFDEGDLNEEEWEQLRDLEGEDSSGRDDEHSDNDDTGKESKKKKKSKNERENPYAAPGSSVLGEYVAPSMRKMQLENSNDSPEMIEIRKKVKSALNKLSDTNISVIISSLDELFYKFPRQYVSEAITTQVLEIVGQNNKLFDTFIMNYAAVIYSLWELRGVEVGATFIQLIVERFMKDYNTEVIKIENSNEVIQTDDQNEEEKIARLSNKSCNNIITLIAYAYNFGLITCKLIYNFIQKFVSKPNEFSTELLLRIVSVSGPLLRGDDPSALKDIITSLLTNVKSMSTPGPRMKFLLDTMSDLKNNRLKPSILATSNKQLKKSLSSFLKKSTSSEPLQVSLDDIESVKTKGKWWLVGASWRGNLENAFEEARIQNPTNNSVNDKIIVEDTLLDDIPDWSEISKQQRMNTDVRRAIFISIMSAQDYMEAFTKLEKLNLKNKQILEIPKVIYHCLLTDSVNNGYNPYYALVATKLSEHHHNLLKSYQFLFWDIVKNFEDDGKDDFSDNDETDEDKQLMKTLAQGKFFGTLLSENILQLDIFKHVPIMGGLDSDGNLFIEVLFYQMLISIAKKSESKKKDDNGNKRYYYNKEFIRGMLLNSLKLENKGTILKSLRWFISKKFKYHAYLPKKSDAKAFERDSRRINWAVKEFVDLVTDELGNFDE</sequence>
<dbReference type="RefSeq" id="XP_003686017.1">
    <property type="nucleotide sequence ID" value="XM_003685969.1"/>
</dbReference>
<dbReference type="InterPro" id="IPR050781">
    <property type="entry name" value="CWC22_splicing_factor"/>
</dbReference>
<evidence type="ECO:0000313" key="6">
    <source>
        <dbReference type="EMBL" id="CCE63583.1"/>
    </source>
</evidence>
<feature type="compositionally biased region" description="Acidic residues" evidence="4">
    <location>
        <begin position="114"/>
        <end position="128"/>
    </location>
</feature>
<dbReference type="AlphaFoldDB" id="G8BV01"/>
<feature type="compositionally biased region" description="Basic and acidic residues" evidence="4">
    <location>
        <begin position="20"/>
        <end position="33"/>
    </location>
</feature>
<evidence type="ECO:0000256" key="4">
    <source>
        <dbReference type="SAM" id="MobiDB-lite"/>
    </source>
</evidence>
<dbReference type="OrthoDB" id="361797at2759"/>
<proteinExistence type="inferred from homology"/>
<gene>
    <name evidence="6" type="primary">TPHA0F00970</name>
    <name evidence="6" type="ordered locus">TPHA_0F00970</name>
</gene>
<dbReference type="Pfam" id="PF02847">
    <property type="entry name" value="MA3"/>
    <property type="match status" value="1"/>
</dbReference>
<protein>
    <recommendedName>
        <fullName evidence="5">MI domain-containing protein</fullName>
    </recommendedName>
</protein>
<dbReference type="GeneID" id="11535589"/>
<dbReference type="PANTHER" id="PTHR18034:SF4">
    <property type="entry name" value="NUCLEOLAR MIF4G DOMAIN-CONTAINING PROTEIN 1"/>
    <property type="match status" value="1"/>
</dbReference>
<dbReference type="STRING" id="1071381.G8BV01"/>
<name>G8BV01_TETPH</name>
<dbReference type="KEGG" id="tpf:TPHA_0F00970"/>
<feature type="compositionally biased region" description="Basic residues" evidence="4">
    <location>
        <begin position="47"/>
        <end position="63"/>
    </location>
</feature>
<feature type="region of interest" description="Disordered" evidence="4">
    <location>
        <begin position="271"/>
        <end position="399"/>
    </location>
</feature>
<feature type="region of interest" description="Disordered" evidence="4">
    <location>
        <begin position="20"/>
        <end position="216"/>
    </location>
</feature>
<keyword evidence="7" id="KW-1185">Reference proteome</keyword>
<dbReference type="SMART" id="SM00544">
    <property type="entry name" value="MA3"/>
    <property type="match status" value="1"/>
</dbReference>
<feature type="compositionally biased region" description="Basic and acidic residues" evidence="4">
    <location>
        <begin position="190"/>
        <end position="200"/>
    </location>
</feature>
<dbReference type="PANTHER" id="PTHR18034">
    <property type="entry name" value="CELL CYCLE CONTROL PROTEIN CWF22-RELATED"/>
    <property type="match status" value="1"/>
</dbReference>
<feature type="compositionally biased region" description="Acidic residues" evidence="4">
    <location>
        <begin position="144"/>
        <end position="160"/>
    </location>
</feature>
<dbReference type="InterPro" id="IPR003891">
    <property type="entry name" value="Initiation_fac_eIF4g_MI"/>
</dbReference>
<comment type="subcellular location">
    <subcellularLocation>
        <location evidence="1">Nucleus</location>
        <location evidence="1">Nucleolus</location>
    </subcellularLocation>
</comment>
<dbReference type="GO" id="GO:0032040">
    <property type="term" value="C:small-subunit processome"/>
    <property type="evidence" value="ECO:0007669"/>
    <property type="project" value="EnsemblFungi"/>
</dbReference>
<evidence type="ECO:0000256" key="2">
    <source>
        <dbReference type="ARBA" id="ARBA00006856"/>
    </source>
</evidence>
<dbReference type="InterPro" id="IPR003890">
    <property type="entry name" value="MIF4G-like_typ-3"/>
</dbReference>
<evidence type="ECO:0000256" key="3">
    <source>
        <dbReference type="ARBA" id="ARBA00023242"/>
    </source>
</evidence>
<dbReference type="GO" id="GO:0097078">
    <property type="term" value="C:FAL1-SGD1 complex"/>
    <property type="evidence" value="ECO:0007669"/>
    <property type="project" value="EnsemblFungi"/>
</dbReference>
<dbReference type="Proteomes" id="UP000005666">
    <property type="component" value="Chromosome 6"/>
</dbReference>
<dbReference type="EMBL" id="HE612861">
    <property type="protein sequence ID" value="CCE63583.1"/>
    <property type="molecule type" value="Genomic_DNA"/>
</dbReference>
<dbReference type="GO" id="GO:0006972">
    <property type="term" value="P:hyperosmotic response"/>
    <property type="evidence" value="ECO:0007669"/>
    <property type="project" value="EnsemblFungi"/>
</dbReference>
<dbReference type="HOGENOM" id="CLU_006786_2_0_1"/>
<dbReference type="GO" id="GO:0000462">
    <property type="term" value="P:maturation of SSU-rRNA from tricistronic rRNA transcript (SSU-rRNA, 5.8S rRNA, LSU-rRNA)"/>
    <property type="evidence" value="ECO:0007669"/>
    <property type="project" value="EnsemblFungi"/>
</dbReference>
<feature type="compositionally biased region" description="Acidic residues" evidence="4">
    <location>
        <begin position="326"/>
        <end position="348"/>
    </location>
</feature>
<feature type="domain" description="MI" evidence="5">
    <location>
        <begin position="745"/>
        <end position="879"/>
    </location>
</feature>
<organism evidence="6 7">
    <name type="scientific">Tetrapisispora phaffii (strain ATCC 24235 / CBS 4417 / NBRC 1672 / NRRL Y-8282 / UCD 70-5)</name>
    <name type="common">Yeast</name>
    <name type="synonym">Fabospora phaffii</name>
    <dbReference type="NCBI Taxonomy" id="1071381"/>
    <lineage>
        <taxon>Eukaryota</taxon>
        <taxon>Fungi</taxon>
        <taxon>Dikarya</taxon>
        <taxon>Ascomycota</taxon>
        <taxon>Saccharomycotina</taxon>
        <taxon>Saccharomycetes</taxon>
        <taxon>Saccharomycetales</taxon>
        <taxon>Saccharomycetaceae</taxon>
        <taxon>Tetrapisispora</taxon>
    </lineage>
</organism>
<dbReference type="Gene3D" id="1.25.40.180">
    <property type="match status" value="1"/>
</dbReference>
<dbReference type="eggNOG" id="KOG2141">
    <property type="taxonomic scope" value="Eukaryota"/>
</dbReference>
<feature type="compositionally biased region" description="Basic and acidic residues" evidence="4">
    <location>
        <begin position="130"/>
        <end position="143"/>
    </location>
</feature>
<evidence type="ECO:0000256" key="1">
    <source>
        <dbReference type="ARBA" id="ARBA00004604"/>
    </source>
</evidence>
<dbReference type="InterPro" id="IPR016024">
    <property type="entry name" value="ARM-type_fold"/>
</dbReference>
<evidence type="ECO:0000313" key="7">
    <source>
        <dbReference type="Proteomes" id="UP000005666"/>
    </source>
</evidence>
<feature type="compositionally biased region" description="Basic and acidic residues" evidence="4">
    <location>
        <begin position="349"/>
        <end position="375"/>
    </location>
</feature>
<comment type="similarity">
    <text evidence="2">Belongs to the CWC22 family.</text>
</comment>
<dbReference type="SMART" id="SM00543">
    <property type="entry name" value="MIF4G"/>
    <property type="match status" value="1"/>
</dbReference>